<reference evidence="18" key="1">
    <citation type="submission" date="2019-12" db="EMBL/GenBank/DDBJ databases">
        <title>Comparative genomics gives insights into the taxonomy of the Azoarcus-Aromatoleum group and reveals separate origins of nif in the plant-associated Azoarcus and non-plant-associated Aromatoleum sub-groups.</title>
        <authorList>
            <person name="Lafos M."/>
            <person name="Maluk M."/>
            <person name="Batista M."/>
            <person name="Junghare M."/>
            <person name="Carmona M."/>
            <person name="Faoro H."/>
            <person name="Cruz L.M."/>
            <person name="Battistoni F."/>
            <person name="De Souza E."/>
            <person name="Pedrosa F."/>
            <person name="Chen W.-M."/>
            <person name="Poole P.S."/>
            <person name="Dixon R.A."/>
            <person name="James E.K."/>
        </authorList>
    </citation>
    <scope>NUCLEOTIDE SEQUENCE</scope>
    <source>
        <strain evidence="18">NSC3</strain>
    </source>
</reference>
<dbReference type="InterPro" id="IPR002146">
    <property type="entry name" value="ATP_synth_b/b'su_bac/chlpt"/>
</dbReference>
<accession>A0A972J7K3</accession>
<keyword evidence="10 15" id="KW-0066">ATP synthesis</keyword>
<dbReference type="CDD" id="cd06503">
    <property type="entry name" value="ATP-synt_Fo_b"/>
    <property type="match status" value="1"/>
</dbReference>
<gene>
    <name evidence="15" type="primary">atpF</name>
    <name evidence="18" type="ORF">GPA21_02225</name>
</gene>
<keyword evidence="2 15" id="KW-0813">Transport</keyword>
<comment type="similarity">
    <text evidence="1 15 16">Belongs to the ATPase B chain family.</text>
</comment>
<evidence type="ECO:0000256" key="5">
    <source>
        <dbReference type="ARBA" id="ARBA00022692"/>
    </source>
</evidence>
<evidence type="ECO:0000256" key="4">
    <source>
        <dbReference type="ARBA" id="ARBA00022547"/>
    </source>
</evidence>
<evidence type="ECO:0000313" key="19">
    <source>
        <dbReference type="Proteomes" id="UP000599523"/>
    </source>
</evidence>
<dbReference type="PANTHER" id="PTHR33445">
    <property type="entry name" value="ATP SYNTHASE SUBUNIT B', CHLOROPLASTIC"/>
    <property type="match status" value="1"/>
</dbReference>
<evidence type="ECO:0000256" key="3">
    <source>
        <dbReference type="ARBA" id="ARBA00022475"/>
    </source>
</evidence>
<dbReference type="RefSeq" id="WP_168986582.1">
    <property type="nucleotide sequence ID" value="NZ_CAWPHM010000308.1"/>
</dbReference>
<protein>
    <recommendedName>
        <fullName evidence="15">ATP synthase subunit b</fullName>
    </recommendedName>
    <alternativeName>
        <fullName evidence="15">ATP synthase F(0) sector subunit b</fullName>
    </alternativeName>
    <alternativeName>
        <fullName evidence="15">ATPase subunit I</fullName>
    </alternativeName>
    <alternativeName>
        <fullName evidence="15">F-type ATPase subunit b</fullName>
        <shortName evidence="15">F-ATPase subunit b</shortName>
    </alternativeName>
</protein>
<feature type="transmembrane region" description="Helical" evidence="15">
    <location>
        <begin position="6"/>
        <end position="26"/>
    </location>
</feature>
<dbReference type="GO" id="GO:0046961">
    <property type="term" value="F:proton-transporting ATPase activity, rotational mechanism"/>
    <property type="evidence" value="ECO:0007669"/>
    <property type="project" value="TreeGrafter"/>
</dbReference>
<keyword evidence="19" id="KW-1185">Reference proteome</keyword>
<dbReference type="GO" id="GO:0046933">
    <property type="term" value="F:proton-transporting ATP synthase activity, rotational mechanism"/>
    <property type="evidence" value="ECO:0007669"/>
    <property type="project" value="UniProtKB-UniRule"/>
</dbReference>
<evidence type="ECO:0000256" key="10">
    <source>
        <dbReference type="ARBA" id="ARBA00023310"/>
    </source>
</evidence>
<organism evidence="18 19">
    <name type="scientific">Azoarcus taiwanensis</name>
    <dbReference type="NCBI Taxonomy" id="666964"/>
    <lineage>
        <taxon>Bacteria</taxon>
        <taxon>Pseudomonadati</taxon>
        <taxon>Pseudomonadota</taxon>
        <taxon>Betaproteobacteria</taxon>
        <taxon>Rhodocyclales</taxon>
        <taxon>Zoogloeaceae</taxon>
        <taxon>Azoarcus</taxon>
    </lineage>
</organism>
<dbReference type="NCBIfam" id="TIGR01144">
    <property type="entry name" value="ATP_synt_b"/>
    <property type="match status" value="1"/>
</dbReference>
<evidence type="ECO:0000256" key="8">
    <source>
        <dbReference type="ARBA" id="ARBA00023065"/>
    </source>
</evidence>
<feature type="coiled-coil region" evidence="17">
    <location>
        <begin position="47"/>
        <end position="107"/>
    </location>
</feature>
<comment type="function">
    <text evidence="12">Component of the F(0) channel, it forms part of the peripheral stalk, linking F(1) to F(0). The b'-subunit is a diverged and duplicated form of b found in plants and photosynthetic bacteria.</text>
</comment>
<dbReference type="GO" id="GO:0012505">
    <property type="term" value="C:endomembrane system"/>
    <property type="evidence" value="ECO:0007669"/>
    <property type="project" value="UniProtKB-SubCell"/>
</dbReference>
<name>A0A972J7K3_9RHOO</name>
<dbReference type="GO" id="GO:0005886">
    <property type="term" value="C:plasma membrane"/>
    <property type="evidence" value="ECO:0007669"/>
    <property type="project" value="UniProtKB-SubCell"/>
</dbReference>
<evidence type="ECO:0000256" key="12">
    <source>
        <dbReference type="ARBA" id="ARBA00025614"/>
    </source>
</evidence>
<keyword evidence="5 15" id="KW-0812">Transmembrane</keyword>
<evidence type="ECO:0000256" key="17">
    <source>
        <dbReference type="SAM" id="Coils"/>
    </source>
</evidence>
<dbReference type="AlphaFoldDB" id="A0A972J7K3"/>
<evidence type="ECO:0000256" key="2">
    <source>
        <dbReference type="ARBA" id="ARBA00022448"/>
    </source>
</evidence>
<evidence type="ECO:0000256" key="6">
    <source>
        <dbReference type="ARBA" id="ARBA00022781"/>
    </source>
</evidence>
<dbReference type="HAMAP" id="MF_01398">
    <property type="entry name" value="ATP_synth_b_bprime"/>
    <property type="match status" value="1"/>
</dbReference>
<comment type="function">
    <text evidence="11 15">F(1)F(0) ATP synthase produces ATP from ADP in the presence of a proton or sodium gradient. F-type ATPases consist of two structural domains, F(1) containing the extramembraneous catalytic core and F(0) containing the membrane proton channel, linked together by a central stalk and a peripheral stalk. During catalysis, ATP synthesis in the catalytic domain of F(1) is coupled via a rotary mechanism of the central stalk subunits to proton translocation.</text>
</comment>
<dbReference type="InterPro" id="IPR005864">
    <property type="entry name" value="ATP_synth_F0_bsu_bac"/>
</dbReference>
<evidence type="ECO:0000256" key="16">
    <source>
        <dbReference type="RuleBase" id="RU003848"/>
    </source>
</evidence>
<dbReference type="PANTHER" id="PTHR33445:SF1">
    <property type="entry name" value="ATP SYNTHASE SUBUNIT B"/>
    <property type="match status" value="1"/>
</dbReference>
<dbReference type="Proteomes" id="UP000599523">
    <property type="component" value="Unassembled WGS sequence"/>
</dbReference>
<keyword evidence="8 15" id="KW-0406">Ion transport</keyword>
<keyword evidence="3 15" id="KW-1003">Cell membrane</keyword>
<dbReference type="GO" id="GO:0045259">
    <property type="term" value="C:proton-transporting ATP synthase complex"/>
    <property type="evidence" value="ECO:0007669"/>
    <property type="project" value="UniProtKB-KW"/>
</dbReference>
<evidence type="ECO:0000256" key="11">
    <source>
        <dbReference type="ARBA" id="ARBA00025198"/>
    </source>
</evidence>
<comment type="subcellular location">
    <subcellularLocation>
        <location evidence="15">Cell membrane</location>
        <topology evidence="15">Single-pass membrane protein</topology>
    </subcellularLocation>
    <subcellularLocation>
        <location evidence="14">Endomembrane system</location>
        <topology evidence="14">Single-pass membrane protein</topology>
    </subcellularLocation>
</comment>
<keyword evidence="4 15" id="KW-0138">CF(0)</keyword>
<comment type="caution">
    <text evidence="18">The sequence shown here is derived from an EMBL/GenBank/DDBJ whole genome shotgun (WGS) entry which is preliminary data.</text>
</comment>
<keyword evidence="6 15" id="KW-0375">Hydrogen ion transport</keyword>
<comment type="subunit">
    <text evidence="13">F-type ATPases have 2 components, F(1) - the catalytic core - and F(0) - the membrane proton channel. F(1) has five subunits: alpha(3), beta(3), gamma(1), delta(1), epsilon(1). F(0) has four main subunits: a(1), b(2) and c(10-14). The alpha and beta chains form an alternating ring which encloses part of the gamma chain. F(1) is attached to F(0) by a central stalk formed by the gamma and epsilon chains, while a peripheral stalk is formed by the delta and b chains.</text>
</comment>
<dbReference type="Gene3D" id="6.10.250.1580">
    <property type="match status" value="1"/>
</dbReference>
<evidence type="ECO:0000256" key="14">
    <source>
        <dbReference type="ARBA" id="ARBA00037847"/>
    </source>
</evidence>
<keyword evidence="9 15" id="KW-0472">Membrane</keyword>
<evidence type="ECO:0000256" key="7">
    <source>
        <dbReference type="ARBA" id="ARBA00022989"/>
    </source>
</evidence>
<keyword evidence="7 15" id="KW-1133">Transmembrane helix</keyword>
<evidence type="ECO:0000313" key="18">
    <source>
        <dbReference type="EMBL" id="NMG01791.1"/>
    </source>
</evidence>
<evidence type="ECO:0000256" key="1">
    <source>
        <dbReference type="ARBA" id="ARBA00005513"/>
    </source>
</evidence>
<proteinExistence type="inferred from homology"/>
<keyword evidence="17" id="KW-0175">Coiled coil</keyword>
<dbReference type="NCBIfam" id="NF004411">
    <property type="entry name" value="PRK05759.1-2"/>
    <property type="match status" value="1"/>
</dbReference>
<evidence type="ECO:0000256" key="15">
    <source>
        <dbReference type="HAMAP-Rule" id="MF_01398"/>
    </source>
</evidence>
<comment type="subunit">
    <text evidence="15">F-type ATPases have 2 components, F(1) - the catalytic core - and F(0) - the membrane proton channel. F(1) has five subunits: alpha(3), beta(3), gamma(1), delta(1), epsilon(1). F(0) has three main subunits: a(1), b(2) and c(10-14). The alpha and beta chains form an alternating ring which encloses part of the gamma chain. F(1) is attached to F(0) by a central stalk formed by the gamma and epsilon chains, while a peripheral stalk is formed by the delta and b chains.</text>
</comment>
<dbReference type="EMBL" id="WTVM01000007">
    <property type="protein sequence ID" value="NMG01791.1"/>
    <property type="molecule type" value="Genomic_DNA"/>
</dbReference>
<evidence type="ECO:0000256" key="9">
    <source>
        <dbReference type="ARBA" id="ARBA00023136"/>
    </source>
</evidence>
<sequence>MNLNATLIAQIVVFFILGWFTMKFVWPPIMKALDERAAKIADGLAAADKAKADLALAEKKAVEEMRKARESAGDVRATAEKQGAKVLEDARAEANRIIAQAREAAEGEAAAAAQRAKQDLREQVALLAVAGAEQILRREIDAKAHADLLANLKQELQ</sequence>
<dbReference type="Pfam" id="PF00430">
    <property type="entry name" value="ATP-synt_B"/>
    <property type="match status" value="1"/>
</dbReference>
<evidence type="ECO:0000256" key="13">
    <source>
        <dbReference type="ARBA" id="ARBA00026054"/>
    </source>
</evidence>
<dbReference type="InterPro" id="IPR050059">
    <property type="entry name" value="ATP_synthase_B_chain"/>
</dbReference>